<sequence length="1053" mass="115802">MNNSSKDTVLHQVIEEGRVKRNTPRGVKGSSFPSSYGFAVVENRQSNLLRLRMYLAEEVVQITKNTRYSRTNPFIQSLSNMRSLITSSASLLDKRVFTLKVGLSRRSFVLIQGPPGTGKTQTILSILGAILHATPARVQSKEHGLKRRFQMTIEEKDNHWAQASPWMLSVNPRDAIMPEDGDDGFFPTSGNDMKPEVVDSNRKHRKRVLVCAPSNSALDEIVLRLLTTVKAQILQNQDAEEASVCKMRLVMECSEADEFHILLVTYEHEEDESLAPNDLLLLSIEEVKGSSFPSSYGFAVVENRQSNLLRLRMYLAEEVVQITENTKYSRTQPFIQSLTNMRSLITSSASLLDKRVFSLKGPPGTGKTQTILSILGAILHATPARVQSKENGLKRRFQMTIEEKDNHWAQASPWMLSVNPRDAIMPEDGDDGFFPTSGNDMKPEVVDSNRKHRKRVLVCAPSNSALDEIVLRLLTTGLRDENAQTYTPKIVRIGVRAHHSVMSVSLDHLVAQKRGSAIDKPKQGTTGTDVDSIRTSILDEAAIVFATLSFSGSPLLAKSNRGFDVVIIDEAAQAVEPATLIPLATRCKQVFLVGDPKQLPATVISTVAQDSGEYKTYVDFHLCPYEIKAAQEAPHALLFCPPMDPTSLAVETSAFLSNGVVLHPTSASSSSSSFSLFMKKLILGFVSFDSMSGKGLFPASFSAPPMTVQDADPLRFRVGEQDPKTREFAAFIGDQHRYFAAAAAAAAAANPHPHPHIEFRQSFYSESGNPNDSGGSDGEEVVEEEEEEEDDDDVDGNEGDGMNKDVGEDGGRAVVGIEQDNAAYYSQQFKAMEASFVSRQEESSSVAAENGCDVSGRRDASSSSLSNSIESLRTILSDPITGALMSDAMILPCGHTFGAGGIEQVKQMKACCTCSQPVSEDSITPNLTLRVAVQAFCREEKSQSNHSSKRKREGFDQERRSFGDTAYTNRSRNRTNHFPFAVADRVIIKGNKRTPPRFVGREAVVTTQCLNGWYVVKTLDNAESVKLQYRSLAKATEDPSTKATPSKMVSNWL</sequence>
<dbReference type="Pfam" id="PF23112">
    <property type="entry name" value="PUB62-63_C"/>
    <property type="match status" value="1"/>
</dbReference>
<evidence type="ECO:0000256" key="4">
    <source>
        <dbReference type="SAM" id="MobiDB-lite"/>
    </source>
</evidence>
<proteinExistence type="predicted"/>
<comment type="caution">
    <text evidence="6">The sequence shown here is derived from an EMBL/GenBank/DDBJ whole genome shotgun (WGS) entry which is preliminary data.</text>
</comment>
<feature type="compositionally biased region" description="Acidic residues" evidence="4">
    <location>
        <begin position="777"/>
        <end position="798"/>
    </location>
</feature>
<dbReference type="InterPro" id="IPR057649">
    <property type="entry name" value="PUB62-63_C"/>
</dbReference>
<feature type="domain" description="U-box" evidence="5">
    <location>
        <begin position="871"/>
        <end position="943"/>
    </location>
</feature>
<evidence type="ECO:0000256" key="1">
    <source>
        <dbReference type="ARBA" id="ARBA00004906"/>
    </source>
</evidence>
<feature type="compositionally biased region" description="Basic and acidic residues" evidence="4">
    <location>
        <begin position="801"/>
        <end position="811"/>
    </location>
</feature>
<dbReference type="InterPro" id="IPR041677">
    <property type="entry name" value="DNA2/NAM7_AAA_11"/>
</dbReference>
<feature type="region of interest" description="Disordered" evidence="4">
    <location>
        <begin position="840"/>
        <end position="867"/>
    </location>
</feature>
<feature type="region of interest" description="Disordered" evidence="4">
    <location>
        <begin position="763"/>
        <end position="811"/>
    </location>
</feature>
<dbReference type="Gene3D" id="3.40.50.300">
    <property type="entry name" value="P-loop containing nucleotide triphosphate hydrolases"/>
    <property type="match status" value="2"/>
</dbReference>
<reference evidence="6 7" key="1">
    <citation type="journal article" date="2020" name="BMC Genomics">
        <title>Intraspecific diversification of the crop wild relative Brassica cretica Lam. using demographic model selection.</title>
        <authorList>
            <person name="Kioukis A."/>
            <person name="Michalopoulou V.A."/>
            <person name="Briers L."/>
            <person name="Pirintsos S."/>
            <person name="Studholme D.J."/>
            <person name="Pavlidis P."/>
            <person name="Sarris P.F."/>
        </authorList>
    </citation>
    <scope>NUCLEOTIDE SEQUENCE [LARGE SCALE GENOMIC DNA]</scope>
    <source>
        <strain evidence="7">cv. PFS-1207/04</strain>
    </source>
</reference>
<name>A0ABQ7CP46_BRACR</name>
<evidence type="ECO:0000313" key="7">
    <source>
        <dbReference type="Proteomes" id="UP000266723"/>
    </source>
</evidence>
<evidence type="ECO:0000259" key="5">
    <source>
        <dbReference type="PROSITE" id="PS51698"/>
    </source>
</evidence>
<feature type="compositionally biased region" description="Low complexity" evidence="4">
    <location>
        <begin position="765"/>
        <end position="774"/>
    </location>
</feature>
<dbReference type="PANTHER" id="PTHR33644:SF5">
    <property type="entry name" value="U-BOX DOMAIN-CONTAINING PROTEIN 62"/>
    <property type="match status" value="1"/>
</dbReference>
<protein>
    <recommendedName>
        <fullName evidence="5">U-box domain-containing protein</fullName>
    </recommendedName>
</protein>
<dbReference type="Pfam" id="PF13086">
    <property type="entry name" value="AAA_11"/>
    <property type="match status" value="3"/>
</dbReference>
<evidence type="ECO:0000256" key="3">
    <source>
        <dbReference type="ARBA" id="ARBA00022786"/>
    </source>
</evidence>
<keyword evidence="7" id="KW-1185">Reference proteome</keyword>
<feature type="compositionally biased region" description="Basic and acidic residues" evidence="4">
    <location>
        <begin position="953"/>
        <end position="962"/>
    </location>
</feature>
<dbReference type="SUPFAM" id="SSF52540">
    <property type="entry name" value="P-loop containing nucleoside triphosphate hydrolases"/>
    <property type="match status" value="3"/>
</dbReference>
<comment type="pathway">
    <text evidence="1">Protein modification; protein ubiquitination.</text>
</comment>
<dbReference type="InterPro" id="IPR003613">
    <property type="entry name" value="Ubox_domain"/>
</dbReference>
<dbReference type="InterPro" id="IPR027417">
    <property type="entry name" value="P-loop_NTPase"/>
</dbReference>
<feature type="region of interest" description="Disordered" evidence="4">
    <location>
        <begin position="942"/>
        <end position="971"/>
    </location>
</feature>
<dbReference type="CDD" id="cd18042">
    <property type="entry name" value="DEXXQc_SETX"/>
    <property type="match status" value="1"/>
</dbReference>
<dbReference type="SUPFAM" id="SSF57850">
    <property type="entry name" value="RING/U-box"/>
    <property type="match status" value="1"/>
</dbReference>
<gene>
    <name evidence="6" type="ORF">DY000_02019740</name>
</gene>
<organism evidence="6 7">
    <name type="scientific">Brassica cretica</name>
    <name type="common">Mustard</name>
    <dbReference type="NCBI Taxonomy" id="69181"/>
    <lineage>
        <taxon>Eukaryota</taxon>
        <taxon>Viridiplantae</taxon>
        <taxon>Streptophyta</taxon>
        <taxon>Embryophyta</taxon>
        <taxon>Tracheophyta</taxon>
        <taxon>Spermatophyta</taxon>
        <taxon>Magnoliopsida</taxon>
        <taxon>eudicotyledons</taxon>
        <taxon>Gunneridae</taxon>
        <taxon>Pentapetalae</taxon>
        <taxon>rosids</taxon>
        <taxon>malvids</taxon>
        <taxon>Brassicales</taxon>
        <taxon>Brassicaceae</taxon>
        <taxon>Brassiceae</taxon>
        <taxon>Brassica</taxon>
    </lineage>
</organism>
<dbReference type="EMBL" id="QGKV02000759">
    <property type="protein sequence ID" value="KAF3561806.1"/>
    <property type="molecule type" value="Genomic_DNA"/>
</dbReference>
<accession>A0ABQ7CP46</accession>
<dbReference type="Pfam" id="PF04564">
    <property type="entry name" value="U-box"/>
    <property type="match status" value="1"/>
</dbReference>
<dbReference type="PROSITE" id="PS51698">
    <property type="entry name" value="U_BOX"/>
    <property type="match status" value="1"/>
</dbReference>
<dbReference type="Gene3D" id="3.30.40.10">
    <property type="entry name" value="Zinc/RING finger domain, C3HC4 (zinc finger)"/>
    <property type="match status" value="1"/>
</dbReference>
<keyword evidence="3" id="KW-0833">Ubl conjugation pathway</keyword>
<keyword evidence="2" id="KW-0808">Transferase</keyword>
<feature type="compositionally biased region" description="Polar residues" evidence="4">
    <location>
        <begin position="1041"/>
        <end position="1053"/>
    </location>
</feature>
<evidence type="ECO:0000313" key="6">
    <source>
        <dbReference type="EMBL" id="KAF3561806.1"/>
    </source>
</evidence>
<dbReference type="PANTHER" id="PTHR33644">
    <property type="entry name" value="U-BOX DOMAIN-CONTAINING PROTEIN 62-RELATED"/>
    <property type="match status" value="1"/>
</dbReference>
<dbReference type="Proteomes" id="UP000266723">
    <property type="component" value="Unassembled WGS sequence"/>
</dbReference>
<dbReference type="InterPro" id="IPR013083">
    <property type="entry name" value="Znf_RING/FYVE/PHD"/>
</dbReference>
<feature type="region of interest" description="Disordered" evidence="4">
    <location>
        <begin position="1033"/>
        <end position="1053"/>
    </location>
</feature>
<evidence type="ECO:0000256" key="2">
    <source>
        <dbReference type="ARBA" id="ARBA00022679"/>
    </source>
</evidence>